<name>A0ABW7N2Z7_9BACT</name>
<feature type="domain" description="Novel STAND NTPase 1" evidence="1">
    <location>
        <begin position="21"/>
        <end position="240"/>
    </location>
</feature>
<proteinExistence type="predicted"/>
<gene>
    <name evidence="2" type="ORF">ACHKAR_00205</name>
</gene>
<keyword evidence="3" id="KW-1185">Reference proteome</keyword>
<dbReference type="GO" id="GO:0005524">
    <property type="term" value="F:ATP binding"/>
    <property type="evidence" value="ECO:0007669"/>
    <property type="project" value="UniProtKB-KW"/>
</dbReference>
<dbReference type="RefSeq" id="WP_395415683.1">
    <property type="nucleotide sequence ID" value="NZ_JBIPKE010000004.1"/>
</dbReference>
<dbReference type="PANTHER" id="PTHR34301">
    <property type="entry name" value="DNA-BINDING PROTEIN-RELATED"/>
    <property type="match status" value="1"/>
</dbReference>
<keyword evidence="2" id="KW-0067">ATP-binding</keyword>
<evidence type="ECO:0000313" key="2">
    <source>
        <dbReference type="EMBL" id="MFH6981832.1"/>
    </source>
</evidence>
<dbReference type="InterPro" id="IPR049052">
    <property type="entry name" value="nSTAND1"/>
</dbReference>
<dbReference type="Gene3D" id="3.40.50.300">
    <property type="entry name" value="P-loop containing nucleotide triphosphate hydrolases"/>
    <property type="match status" value="1"/>
</dbReference>
<keyword evidence="2" id="KW-0547">Nucleotide-binding</keyword>
<dbReference type="PANTHER" id="PTHR34301:SF8">
    <property type="entry name" value="ATPASE DOMAIN-CONTAINING PROTEIN"/>
    <property type="match status" value="1"/>
</dbReference>
<dbReference type="SUPFAM" id="SSF52540">
    <property type="entry name" value="P-loop containing nucleoside triphosphate hydrolases"/>
    <property type="match status" value="1"/>
</dbReference>
<reference evidence="2 3" key="1">
    <citation type="journal article" date="2013" name="Int. J. Syst. Evol. Microbiol.">
        <title>Marinoscillum luteum sp. nov., isolated from marine sediment.</title>
        <authorList>
            <person name="Cha I.T."/>
            <person name="Park S.J."/>
            <person name="Kim S.J."/>
            <person name="Kim J.G."/>
            <person name="Jung M.Y."/>
            <person name="Shin K.S."/>
            <person name="Kwon K.K."/>
            <person name="Yang S.H."/>
            <person name="Seo Y.S."/>
            <person name="Rhee S.K."/>
        </authorList>
    </citation>
    <scope>NUCLEOTIDE SEQUENCE [LARGE SCALE GENOMIC DNA]</scope>
    <source>
        <strain evidence="2 3">KCTC 23939</strain>
    </source>
</reference>
<sequence>MTKEEKLIKLRSVFSPMSPIKNQDLFFGRIHQLDNVCDAINEQGQHAILYGERGVGKTSLGNIMATQLTNVFPVKVTCSRDDDFKSLWHRAFQKIPLATTTTGIGFTSEEQTSYTSLASRILDIEDVLPANIESMLMPVLNNRILFVFDEFDNINKNRVREQFADLIKSLSDNCDNITIIIIGISDNVVNLLGNHQSLERCLKQIRMPRMTPDELGGIIDNGINVLELEIVKDVRKKILEFSSGFPHYTHLLCKYGCKAVIEDDKLSFNRSYLKKAIALAIENVQEQIKDAFRKATFSSSAESQWEQVLFACATSKTDEYNCFTIKEITNRFADISGKDKSKVNISYNLGKLCQTERGAILEKISIDGGVKFRFSNPLSKAFVILKMNHG</sequence>
<evidence type="ECO:0000259" key="1">
    <source>
        <dbReference type="Pfam" id="PF20703"/>
    </source>
</evidence>
<dbReference type="EMBL" id="JBIPKE010000004">
    <property type="protein sequence ID" value="MFH6981832.1"/>
    <property type="molecule type" value="Genomic_DNA"/>
</dbReference>
<dbReference type="Pfam" id="PF20703">
    <property type="entry name" value="nSTAND1"/>
    <property type="match status" value="1"/>
</dbReference>
<accession>A0ABW7N2Z7</accession>
<dbReference type="InterPro" id="IPR027417">
    <property type="entry name" value="P-loop_NTPase"/>
</dbReference>
<dbReference type="Proteomes" id="UP001610063">
    <property type="component" value="Unassembled WGS sequence"/>
</dbReference>
<evidence type="ECO:0000313" key="3">
    <source>
        <dbReference type="Proteomes" id="UP001610063"/>
    </source>
</evidence>
<comment type="caution">
    <text evidence="2">The sequence shown here is derived from an EMBL/GenBank/DDBJ whole genome shotgun (WGS) entry which is preliminary data.</text>
</comment>
<organism evidence="2 3">
    <name type="scientific">Marinoscillum luteum</name>
    <dbReference type="NCBI Taxonomy" id="861051"/>
    <lineage>
        <taxon>Bacteria</taxon>
        <taxon>Pseudomonadati</taxon>
        <taxon>Bacteroidota</taxon>
        <taxon>Cytophagia</taxon>
        <taxon>Cytophagales</taxon>
        <taxon>Reichenbachiellaceae</taxon>
        <taxon>Marinoscillum</taxon>
    </lineage>
</organism>
<protein>
    <submittedName>
        <fullName evidence="2">ATP-binding protein</fullName>
    </submittedName>
</protein>